<dbReference type="InterPro" id="IPR051695">
    <property type="entry name" value="Phosphoglycerate_Mutase"/>
</dbReference>
<dbReference type="SMART" id="SM00855">
    <property type="entry name" value="PGAM"/>
    <property type="match status" value="1"/>
</dbReference>
<evidence type="ECO:0000313" key="3">
    <source>
        <dbReference type="Proteomes" id="UP001596492"/>
    </source>
</evidence>
<dbReference type="PANTHER" id="PTHR46517">
    <property type="entry name" value="FRUCTOSE-2,6-BISPHOSPHATASE TIGAR"/>
    <property type="match status" value="1"/>
</dbReference>
<dbReference type="EMBL" id="JBHTBR010000005">
    <property type="protein sequence ID" value="MFC7292125.1"/>
    <property type="molecule type" value="Genomic_DNA"/>
</dbReference>
<dbReference type="CDD" id="cd07067">
    <property type="entry name" value="HP_PGM_like"/>
    <property type="match status" value="1"/>
</dbReference>
<dbReference type="PANTHER" id="PTHR46517:SF1">
    <property type="entry name" value="FRUCTOSE-2,6-BISPHOSPHATASE TIGAR"/>
    <property type="match status" value="1"/>
</dbReference>
<dbReference type="InterPro" id="IPR013078">
    <property type="entry name" value="His_Pase_superF_clade-1"/>
</dbReference>
<sequence>MRDIYIVRHGNTFDKGDVVTRVGARTDLPLSLSGQAQADALAAHFSVSVSGFEKIYCSPLKRTRETAAAILSQQASDAYDLEALEFLREIDYGPDENQPESTVLARIGQDALTAWENHAIPPDGWQVNPQQIIAAWKDLFTQIARLPLPETGPATPVLIVTSNGVARFALQAANDTNGYELKLKTGAYGIVRVQTIDNKTHAQVLDWNLRPAPSDS</sequence>
<dbReference type="InterPro" id="IPR029033">
    <property type="entry name" value="His_PPase_superfam"/>
</dbReference>
<reference evidence="3" key="1">
    <citation type="journal article" date="2019" name="Int. J. Syst. Evol. Microbiol.">
        <title>The Global Catalogue of Microorganisms (GCM) 10K type strain sequencing project: providing services to taxonomists for standard genome sequencing and annotation.</title>
        <authorList>
            <consortium name="The Broad Institute Genomics Platform"/>
            <consortium name="The Broad Institute Genome Sequencing Center for Infectious Disease"/>
            <person name="Wu L."/>
            <person name="Ma J."/>
        </authorList>
    </citation>
    <scope>NUCLEOTIDE SEQUENCE [LARGE SCALE GENOMIC DNA]</scope>
    <source>
        <strain evidence="3">CCUG 51308</strain>
    </source>
</reference>
<protein>
    <submittedName>
        <fullName evidence="2">Histidine phosphatase family protein</fullName>
    </submittedName>
</protein>
<dbReference type="Proteomes" id="UP001596492">
    <property type="component" value="Unassembled WGS sequence"/>
</dbReference>
<evidence type="ECO:0000256" key="1">
    <source>
        <dbReference type="ARBA" id="ARBA00022801"/>
    </source>
</evidence>
<evidence type="ECO:0000313" key="2">
    <source>
        <dbReference type="EMBL" id="MFC7292125.1"/>
    </source>
</evidence>
<keyword evidence="3" id="KW-1185">Reference proteome</keyword>
<keyword evidence="1" id="KW-0378">Hydrolase</keyword>
<organism evidence="2 3">
    <name type="scientific">Hirschia litorea</name>
    <dbReference type="NCBI Taxonomy" id="1199156"/>
    <lineage>
        <taxon>Bacteria</taxon>
        <taxon>Pseudomonadati</taxon>
        <taxon>Pseudomonadota</taxon>
        <taxon>Alphaproteobacteria</taxon>
        <taxon>Hyphomonadales</taxon>
        <taxon>Hyphomonadaceae</taxon>
        <taxon>Hirschia</taxon>
    </lineage>
</organism>
<dbReference type="SUPFAM" id="SSF53254">
    <property type="entry name" value="Phosphoglycerate mutase-like"/>
    <property type="match status" value="1"/>
</dbReference>
<name>A0ABW2IMR9_9PROT</name>
<gene>
    <name evidence="2" type="ORF">ACFQS8_10900</name>
</gene>
<accession>A0ABW2IMR9</accession>
<dbReference type="Gene3D" id="3.40.50.1240">
    <property type="entry name" value="Phosphoglycerate mutase-like"/>
    <property type="match status" value="1"/>
</dbReference>
<dbReference type="RefSeq" id="WP_382167365.1">
    <property type="nucleotide sequence ID" value="NZ_JBHTBR010000005.1"/>
</dbReference>
<comment type="caution">
    <text evidence="2">The sequence shown here is derived from an EMBL/GenBank/DDBJ whole genome shotgun (WGS) entry which is preliminary data.</text>
</comment>
<dbReference type="Pfam" id="PF00300">
    <property type="entry name" value="His_Phos_1"/>
    <property type="match status" value="1"/>
</dbReference>
<proteinExistence type="predicted"/>